<dbReference type="InterPro" id="IPR000086">
    <property type="entry name" value="NUDIX_hydrolase_dom"/>
</dbReference>
<sequence>MENIIKIGIGVMIKKGNKILLGHRVSNGLDTGGIYEPDSWCLPGGKQEYNETIFECAAREVKEETDLDISDMEVFGAIDDIQTDRHFITIHVIANKVKGEAKVMEIDKQDKWEWFELDKLPQNLYSPSKKFISNYLKRDNSRNR</sequence>
<dbReference type="Proteomes" id="UP000199512">
    <property type="component" value="Unassembled WGS sequence"/>
</dbReference>
<dbReference type="GO" id="GO:0006203">
    <property type="term" value="P:dGTP catabolic process"/>
    <property type="evidence" value="ECO:0007669"/>
    <property type="project" value="TreeGrafter"/>
</dbReference>
<dbReference type="Gene3D" id="3.90.79.10">
    <property type="entry name" value="Nucleoside Triphosphate Pyrophosphohydrolase"/>
    <property type="match status" value="1"/>
</dbReference>
<dbReference type="PANTHER" id="PTHR16099">
    <property type="entry name" value="8-OXO-DGTP DIPHOSPHATES NUDT15"/>
    <property type="match status" value="1"/>
</dbReference>
<dbReference type="InterPro" id="IPR015797">
    <property type="entry name" value="NUDIX_hydrolase-like_dom_sf"/>
</dbReference>
<feature type="domain" description="Nudix hydrolase" evidence="2">
    <location>
        <begin position="2"/>
        <end position="138"/>
    </location>
</feature>
<keyword evidence="1" id="KW-0378">Hydrolase</keyword>
<proteinExistence type="predicted"/>
<dbReference type="PROSITE" id="PS00893">
    <property type="entry name" value="NUDIX_BOX"/>
    <property type="match status" value="1"/>
</dbReference>
<dbReference type="Pfam" id="PF00293">
    <property type="entry name" value="NUDIX"/>
    <property type="match status" value="1"/>
</dbReference>
<evidence type="ECO:0000256" key="1">
    <source>
        <dbReference type="ARBA" id="ARBA00022801"/>
    </source>
</evidence>
<protein>
    <submittedName>
        <fullName evidence="3">8-oxo-dGTP diphosphatase</fullName>
    </submittedName>
</protein>
<keyword evidence="4" id="KW-1185">Reference proteome</keyword>
<gene>
    <name evidence="3" type="ORF">SAMN05216454_11710</name>
</gene>
<dbReference type="AlphaFoldDB" id="A0A1H8JT25"/>
<dbReference type="GO" id="GO:0005829">
    <property type="term" value="C:cytosol"/>
    <property type="evidence" value="ECO:0007669"/>
    <property type="project" value="TreeGrafter"/>
</dbReference>
<name>A0A1H8JT25_9FIRM</name>
<dbReference type="STRING" id="215200.SAMN05216454_11710"/>
<evidence type="ECO:0000313" key="4">
    <source>
        <dbReference type="Proteomes" id="UP000199512"/>
    </source>
</evidence>
<dbReference type="RefSeq" id="WP_091975993.1">
    <property type="nucleotide sequence ID" value="NZ_CAUWDX010000004.1"/>
</dbReference>
<accession>A0A1H8JT25</accession>
<organism evidence="3 4">
    <name type="scientific">Peptostreptococcus russellii</name>
    <dbReference type="NCBI Taxonomy" id="215200"/>
    <lineage>
        <taxon>Bacteria</taxon>
        <taxon>Bacillati</taxon>
        <taxon>Bacillota</taxon>
        <taxon>Clostridia</taxon>
        <taxon>Peptostreptococcales</taxon>
        <taxon>Peptostreptococcaceae</taxon>
        <taxon>Peptostreptococcus</taxon>
    </lineage>
</organism>
<reference evidence="3 4" key="1">
    <citation type="submission" date="2016-10" db="EMBL/GenBank/DDBJ databases">
        <authorList>
            <person name="de Groot N.N."/>
        </authorList>
    </citation>
    <scope>NUCLEOTIDE SEQUENCE [LARGE SCALE GENOMIC DNA]</scope>
    <source>
        <strain evidence="3 4">Calf135</strain>
    </source>
</reference>
<dbReference type="EMBL" id="FODF01000017">
    <property type="protein sequence ID" value="SEN83894.1"/>
    <property type="molecule type" value="Genomic_DNA"/>
</dbReference>
<dbReference type="SUPFAM" id="SSF55811">
    <property type="entry name" value="Nudix"/>
    <property type="match status" value="1"/>
</dbReference>
<dbReference type="OrthoDB" id="9806150at2"/>
<dbReference type="GO" id="GO:0035539">
    <property type="term" value="F:8-oxo-7,8-dihydrodeoxyguanosine triphosphate pyrophosphatase activity"/>
    <property type="evidence" value="ECO:0007669"/>
    <property type="project" value="TreeGrafter"/>
</dbReference>
<evidence type="ECO:0000259" key="2">
    <source>
        <dbReference type="PROSITE" id="PS51462"/>
    </source>
</evidence>
<dbReference type="CDD" id="cd04678">
    <property type="entry name" value="NUDIX_MTH2_Nudt15"/>
    <property type="match status" value="1"/>
</dbReference>
<dbReference type="PROSITE" id="PS51462">
    <property type="entry name" value="NUDIX"/>
    <property type="match status" value="1"/>
</dbReference>
<evidence type="ECO:0000313" key="3">
    <source>
        <dbReference type="EMBL" id="SEN83894.1"/>
    </source>
</evidence>
<dbReference type="PANTHER" id="PTHR16099:SF5">
    <property type="entry name" value="NUCLEOTIDE TRIPHOSPHATE DIPHOSPHATASE NUDT15"/>
    <property type="match status" value="1"/>
</dbReference>
<dbReference type="InterPro" id="IPR020084">
    <property type="entry name" value="NUDIX_hydrolase_CS"/>
</dbReference>